<evidence type="ECO:0000256" key="4">
    <source>
        <dbReference type="ARBA" id="ARBA00023159"/>
    </source>
</evidence>
<protein>
    <recommendedName>
        <fullName evidence="7">Mediator of RNA polymerase II transcription subunit 9</fullName>
    </recommendedName>
    <alternativeName>
        <fullName evidence="7">Mediator complex subunit 9</fullName>
    </alternativeName>
</protein>
<sequence length="155" mass="17123">MESSSKFSSDVPSVFKLPDGLSPYSIDTIPVLSSLLSRLQTSPLTTSISTPGITRSAASPSQLLVGTGPLTDKDITLATDILRFQLQKARIQIGKFPDMHRSIEEQELEIKELENKILKQKETMLQLQQFGRASMKVKEQIKGATVTQSSQNMDQ</sequence>
<dbReference type="Pfam" id="PF07544">
    <property type="entry name" value="Med9"/>
    <property type="match status" value="1"/>
</dbReference>
<comment type="function">
    <text evidence="7">Component of the Mediator complex, a coactivator involved in the regulated transcription of nearly all RNA polymerase II-dependent genes. Mediator functions as a bridge to convey information from gene-specific regulatory proteins to the basal RNA polymerase II transcription machinery. Mediator is recruited to promoters by direct interactions with regulatory proteins and serves as a scaffold for the assembly of a functional preinitiation complex with RNA polymerase II and the general transcription factors.</text>
</comment>
<comment type="similarity">
    <text evidence="2 7">Belongs to the Mediator complex subunit 9 family.</text>
</comment>
<dbReference type="STRING" id="225359.A0A2S4PWV4"/>
<organism evidence="9 10">
    <name type="scientific">Erysiphe pulchra</name>
    <dbReference type="NCBI Taxonomy" id="225359"/>
    <lineage>
        <taxon>Eukaryota</taxon>
        <taxon>Fungi</taxon>
        <taxon>Dikarya</taxon>
        <taxon>Ascomycota</taxon>
        <taxon>Pezizomycotina</taxon>
        <taxon>Leotiomycetes</taxon>
        <taxon>Erysiphales</taxon>
        <taxon>Erysiphaceae</taxon>
        <taxon>Erysiphe</taxon>
    </lineage>
</organism>
<evidence type="ECO:0000256" key="6">
    <source>
        <dbReference type="ARBA" id="ARBA00023242"/>
    </source>
</evidence>
<dbReference type="Proteomes" id="UP000237438">
    <property type="component" value="Unassembled WGS sequence"/>
</dbReference>
<evidence type="ECO:0000313" key="10">
    <source>
        <dbReference type="Proteomes" id="UP000237438"/>
    </source>
</evidence>
<dbReference type="InterPro" id="IPR011425">
    <property type="entry name" value="Med9"/>
</dbReference>
<reference evidence="9 10" key="1">
    <citation type="submission" date="2017-10" db="EMBL/GenBank/DDBJ databases">
        <title>Development of genomic resources for the powdery mildew, Erysiphe pulchra.</title>
        <authorList>
            <person name="Wadl P.A."/>
            <person name="Mack B.M."/>
            <person name="Moore G."/>
            <person name="Beltz S.B."/>
        </authorList>
    </citation>
    <scope>NUCLEOTIDE SEQUENCE [LARGE SCALE GENOMIC DNA]</scope>
    <source>
        <strain evidence="9">Cflorida</strain>
    </source>
</reference>
<feature type="coiled-coil region" evidence="8">
    <location>
        <begin position="96"/>
        <end position="130"/>
    </location>
</feature>
<dbReference type="GO" id="GO:0006357">
    <property type="term" value="P:regulation of transcription by RNA polymerase II"/>
    <property type="evidence" value="ECO:0007669"/>
    <property type="project" value="InterPro"/>
</dbReference>
<evidence type="ECO:0000256" key="8">
    <source>
        <dbReference type="SAM" id="Coils"/>
    </source>
</evidence>
<gene>
    <name evidence="7" type="primary">MED9</name>
    <name evidence="9" type="ORF">EPUL_001141</name>
</gene>
<comment type="subunit">
    <text evidence="7">Component of the Mediator complex.</text>
</comment>
<keyword evidence="6 7" id="KW-0539">Nucleus</keyword>
<dbReference type="GO" id="GO:0003712">
    <property type="term" value="F:transcription coregulator activity"/>
    <property type="evidence" value="ECO:0007669"/>
    <property type="project" value="InterPro"/>
</dbReference>
<evidence type="ECO:0000256" key="3">
    <source>
        <dbReference type="ARBA" id="ARBA00023015"/>
    </source>
</evidence>
<dbReference type="AlphaFoldDB" id="A0A2S4PWV4"/>
<dbReference type="GO" id="GO:0016592">
    <property type="term" value="C:mediator complex"/>
    <property type="evidence" value="ECO:0007669"/>
    <property type="project" value="InterPro"/>
</dbReference>
<evidence type="ECO:0000313" key="9">
    <source>
        <dbReference type="EMBL" id="POS86503.1"/>
    </source>
</evidence>
<keyword evidence="8" id="KW-0175">Coiled coil</keyword>
<proteinExistence type="inferred from homology"/>
<evidence type="ECO:0000256" key="5">
    <source>
        <dbReference type="ARBA" id="ARBA00023163"/>
    </source>
</evidence>
<dbReference type="OrthoDB" id="5414694at2759"/>
<evidence type="ECO:0000256" key="2">
    <source>
        <dbReference type="ARBA" id="ARBA00008089"/>
    </source>
</evidence>
<evidence type="ECO:0000256" key="7">
    <source>
        <dbReference type="RuleBase" id="RU364145"/>
    </source>
</evidence>
<comment type="caution">
    <text evidence="9">The sequence shown here is derived from an EMBL/GenBank/DDBJ whole genome shotgun (WGS) entry which is preliminary data.</text>
</comment>
<comment type="subcellular location">
    <subcellularLocation>
        <location evidence="1 7">Nucleus</location>
    </subcellularLocation>
</comment>
<name>A0A2S4PWV4_9PEZI</name>
<evidence type="ECO:0000256" key="1">
    <source>
        <dbReference type="ARBA" id="ARBA00004123"/>
    </source>
</evidence>
<keyword evidence="10" id="KW-1185">Reference proteome</keyword>
<keyword evidence="3 7" id="KW-0805">Transcription regulation</keyword>
<accession>A0A2S4PWV4</accession>
<keyword evidence="4 7" id="KW-0010">Activator</keyword>
<dbReference type="EMBL" id="PEDP01000316">
    <property type="protein sequence ID" value="POS86503.1"/>
    <property type="molecule type" value="Genomic_DNA"/>
</dbReference>
<keyword evidence="5 7" id="KW-0804">Transcription</keyword>